<dbReference type="GO" id="GO:0016989">
    <property type="term" value="F:sigma factor antagonist activity"/>
    <property type="evidence" value="ECO:0007669"/>
    <property type="project" value="TreeGrafter"/>
</dbReference>
<evidence type="ECO:0000313" key="5">
    <source>
        <dbReference type="Proteomes" id="UP000282759"/>
    </source>
</evidence>
<organism evidence="4 5">
    <name type="scientific">Mucilaginibacter limnophilus</name>
    <dbReference type="NCBI Taxonomy" id="1932778"/>
    <lineage>
        <taxon>Bacteria</taxon>
        <taxon>Pseudomonadati</taxon>
        <taxon>Bacteroidota</taxon>
        <taxon>Sphingobacteriia</taxon>
        <taxon>Sphingobacteriales</taxon>
        <taxon>Sphingobacteriaceae</taxon>
        <taxon>Mucilaginibacter</taxon>
    </lineage>
</organism>
<comment type="caution">
    <text evidence="4">The sequence shown here is derived from an EMBL/GenBank/DDBJ whole genome shotgun (WGS) entry which is preliminary data.</text>
</comment>
<dbReference type="Proteomes" id="UP000282759">
    <property type="component" value="Unassembled WGS sequence"/>
</dbReference>
<dbReference type="InterPro" id="IPR012373">
    <property type="entry name" value="Ferrdict_sens_TM"/>
</dbReference>
<dbReference type="OrthoDB" id="1119382at2"/>
<dbReference type="InterPro" id="IPR006860">
    <property type="entry name" value="FecR"/>
</dbReference>
<dbReference type="AlphaFoldDB" id="A0A3S2Y429"/>
<proteinExistence type="predicted"/>
<evidence type="ECO:0000259" key="2">
    <source>
        <dbReference type="Pfam" id="PF04773"/>
    </source>
</evidence>
<sequence length="335" mass="36915">MPFFFASYTYKPMRRPYLKKTGNSIKVVDDTRLQEKLVERYFQNLDLNAVEPGAYDAEFNRERIYEGITAVIDADNTMPAKRGYGKWLAAASVIGILILFSWIYRLDILNYVSPVNYLEVSAANGNVTHIKLSDGTNIWLNSGSKLAYPETFRGDHREITLTGEGFFDVVHNADMPFIVHTGDITTHVLGTSFNIRAYANEKLVKIDVASGKVGVVPTENSNVDFGTVYLTPSQGVAFNKGTHSITKSTGVDIASISSWSKGKLVFKNSPLPEVIKSLSRKFNCNITADNNLSSCYVSADFTNVPLKDIVAVIAKLVKGKAEATGTNYHLKGKGC</sequence>
<gene>
    <name evidence="4" type="ORF">EOD41_03565</name>
</gene>
<feature type="domain" description="Protein FecR C-terminal" evidence="3">
    <location>
        <begin position="263"/>
        <end position="320"/>
    </location>
</feature>
<dbReference type="InterPro" id="IPR032508">
    <property type="entry name" value="FecR_C"/>
</dbReference>
<reference evidence="4 5" key="1">
    <citation type="submission" date="2019-01" db="EMBL/GenBank/DDBJ databases">
        <authorList>
            <person name="Chen W.-M."/>
        </authorList>
    </citation>
    <scope>NUCLEOTIDE SEQUENCE [LARGE SCALE GENOMIC DNA]</scope>
    <source>
        <strain evidence="4 5">YBJ-36</strain>
    </source>
</reference>
<keyword evidence="5" id="KW-1185">Reference proteome</keyword>
<evidence type="ECO:0000256" key="1">
    <source>
        <dbReference type="SAM" id="Phobius"/>
    </source>
</evidence>
<dbReference type="Pfam" id="PF16344">
    <property type="entry name" value="FecR_C"/>
    <property type="match status" value="1"/>
</dbReference>
<accession>A0A3S2Y429</accession>
<feature type="transmembrane region" description="Helical" evidence="1">
    <location>
        <begin position="87"/>
        <end position="104"/>
    </location>
</feature>
<protein>
    <submittedName>
        <fullName evidence="4">DUF4974 domain-containing protein</fullName>
    </submittedName>
</protein>
<dbReference type="PANTHER" id="PTHR30273:SF2">
    <property type="entry name" value="PROTEIN FECR"/>
    <property type="match status" value="1"/>
</dbReference>
<dbReference type="Pfam" id="PF04773">
    <property type="entry name" value="FecR"/>
    <property type="match status" value="1"/>
</dbReference>
<dbReference type="PANTHER" id="PTHR30273">
    <property type="entry name" value="PERIPLASMIC SIGNAL SENSOR AND SIGMA FACTOR ACTIVATOR FECR-RELATED"/>
    <property type="match status" value="1"/>
</dbReference>
<keyword evidence="1" id="KW-1133">Transmembrane helix</keyword>
<evidence type="ECO:0000313" key="4">
    <source>
        <dbReference type="EMBL" id="RVU03026.1"/>
    </source>
</evidence>
<keyword evidence="1" id="KW-0472">Membrane</keyword>
<feature type="domain" description="FecR protein" evidence="2">
    <location>
        <begin position="120"/>
        <end position="213"/>
    </location>
</feature>
<dbReference type="EMBL" id="SACK01000001">
    <property type="protein sequence ID" value="RVU03026.1"/>
    <property type="molecule type" value="Genomic_DNA"/>
</dbReference>
<name>A0A3S2Y429_9SPHI</name>
<keyword evidence="1" id="KW-0812">Transmembrane</keyword>
<dbReference type="Gene3D" id="2.60.120.1440">
    <property type="match status" value="1"/>
</dbReference>
<dbReference type="Gene3D" id="3.55.50.30">
    <property type="match status" value="1"/>
</dbReference>
<evidence type="ECO:0000259" key="3">
    <source>
        <dbReference type="Pfam" id="PF16344"/>
    </source>
</evidence>